<dbReference type="EnsemblMetazoa" id="ACHR014183-RA">
    <property type="protein sequence ID" value="ACHR014183-PA"/>
    <property type="gene ID" value="ACHR014183"/>
</dbReference>
<accession>A0A182KI93</accession>
<reference evidence="1" key="2">
    <citation type="submission" date="2020-05" db="UniProtKB">
        <authorList>
            <consortium name="EnsemblMetazoa"/>
        </authorList>
    </citation>
    <scope>IDENTIFICATION</scope>
    <source>
        <strain evidence="1">ACHKN1017</strain>
    </source>
</reference>
<evidence type="ECO:0000313" key="2">
    <source>
        <dbReference type="Proteomes" id="UP000075881"/>
    </source>
</evidence>
<organism evidence="1 2">
    <name type="scientific">Anopheles christyi</name>
    <dbReference type="NCBI Taxonomy" id="43041"/>
    <lineage>
        <taxon>Eukaryota</taxon>
        <taxon>Metazoa</taxon>
        <taxon>Ecdysozoa</taxon>
        <taxon>Arthropoda</taxon>
        <taxon>Hexapoda</taxon>
        <taxon>Insecta</taxon>
        <taxon>Pterygota</taxon>
        <taxon>Neoptera</taxon>
        <taxon>Endopterygota</taxon>
        <taxon>Diptera</taxon>
        <taxon>Nematocera</taxon>
        <taxon>Culicoidea</taxon>
        <taxon>Culicidae</taxon>
        <taxon>Anophelinae</taxon>
        <taxon>Anopheles</taxon>
    </lineage>
</organism>
<reference evidence="2" key="1">
    <citation type="submission" date="2013-03" db="EMBL/GenBank/DDBJ databases">
        <title>The Genome Sequence of Anopheles christyi ACHKN1017.</title>
        <authorList>
            <consortium name="The Broad Institute Genomics Platform"/>
            <person name="Neafsey D.E."/>
            <person name="Besansky N."/>
            <person name="Walker B."/>
            <person name="Young S.K."/>
            <person name="Zeng Q."/>
            <person name="Gargeya S."/>
            <person name="Fitzgerald M."/>
            <person name="Haas B."/>
            <person name="Abouelleil A."/>
            <person name="Allen A.W."/>
            <person name="Alvarado L."/>
            <person name="Arachchi H.M."/>
            <person name="Berlin A.M."/>
            <person name="Chapman S.B."/>
            <person name="Gainer-Dewar J."/>
            <person name="Goldberg J."/>
            <person name="Griggs A."/>
            <person name="Gujja S."/>
            <person name="Hansen M."/>
            <person name="Howarth C."/>
            <person name="Imamovic A."/>
            <person name="Ireland A."/>
            <person name="Larimer J."/>
            <person name="McCowan C."/>
            <person name="Murphy C."/>
            <person name="Pearson M."/>
            <person name="Poon T.W."/>
            <person name="Priest M."/>
            <person name="Roberts A."/>
            <person name="Saif S."/>
            <person name="Shea T."/>
            <person name="Sisk P."/>
            <person name="Sykes S."/>
            <person name="Wortman J."/>
            <person name="Nusbaum C."/>
            <person name="Birren B."/>
        </authorList>
    </citation>
    <scope>NUCLEOTIDE SEQUENCE [LARGE SCALE GENOMIC DNA]</scope>
    <source>
        <strain evidence="2">ACHKN1017</strain>
    </source>
</reference>
<dbReference type="VEuPathDB" id="VectorBase:ACHR014183"/>
<proteinExistence type="predicted"/>
<dbReference type="Proteomes" id="UP000075881">
    <property type="component" value="Unassembled WGS sequence"/>
</dbReference>
<evidence type="ECO:0000313" key="1">
    <source>
        <dbReference type="EnsemblMetazoa" id="ACHR014183-PA"/>
    </source>
</evidence>
<dbReference type="AlphaFoldDB" id="A0A182KI93"/>
<keyword evidence="2" id="KW-1185">Reference proteome</keyword>
<name>A0A182KI93_9DIPT</name>
<protein>
    <submittedName>
        <fullName evidence="1">Uncharacterized protein</fullName>
    </submittedName>
</protein>
<sequence>MSRASSDCRRKVRFSCFAHSMHSLHSCTSIPVSASRSRNRSTSERTSLAAFALLRKLRNGRVTLIRSASSLALPSFLYVSPSSRIFCSFCRICSSSFSSTSRSRAKLVISCRFKECDCARSIIIAPAISCCNCMLALCLY</sequence>